<gene>
    <name evidence="2" type="ORF">G3R48_05735</name>
</gene>
<dbReference type="Pfam" id="PF11949">
    <property type="entry name" value="DUF3466"/>
    <property type="match status" value="1"/>
</dbReference>
<sequence>MKLTLDKTLSLVALGVIASLSQVQAAPVYQIQNIKEVLNSDNNATEVDIDGTLENTSNGYGMALNGNNELVGISKGKTLLNDDDINDGIIDPEDGLLPEERITYSVYSSIKANNFGFTAQENDPNTAWTPTFFSVAGTTEPSDTDNVNSIDSFLYGVNANNTVVGARSAIEKKLDYVGELEDQDFWYYRDFETRGFANVNGTEFDIVPPYTTYTYEETEDLPEQDVNVGGFSVLSAVNDNDLATGYVSTDLAEVSKSRVNACVESTAESQETDSPVPLDVCIQTAQYPDNSGFVNIQYQVRAGVWDLSVLDDSGHPTFTQLPLGLEPEEDSTITFTAQGLGVNNNGDVAGRSHVYRDDGDTLYQDAAFWRKNDAGEYEYHHVPMNNDLFSSIAYDINDSGILIGRYTRYINGYTRDKFFTYDTNDESAEIVTPNDFEVSLSELSSTPKDINNAGMVVGNIEVTYDKDKPRPKAGFLYNNNDNEFVNLNNTLTCDSKGYVLNDDNQWERSPVTVIDGDGKELTYDSNFYITEANHIQEDGTIVGTAFVRKPVYQTDDDGNLILGDNGKPYFELNGNGQPITTNKPRMVVLKPVQGLEACTVVDETDTDKPYERKGAASFAWLLALPVLWLRRRSLQVSIKR</sequence>
<comment type="caution">
    <text evidence="2">The sequence shown here is derived from an EMBL/GenBank/DDBJ whole genome shotgun (WGS) entry which is preliminary data.</text>
</comment>
<feature type="signal peptide" evidence="1">
    <location>
        <begin position="1"/>
        <end position="25"/>
    </location>
</feature>
<name>A0ABS5I0D3_9GAMM</name>
<protein>
    <submittedName>
        <fullName evidence="2">DUF3466 family protein</fullName>
    </submittedName>
</protein>
<dbReference type="RefSeq" id="WP_153662359.1">
    <property type="nucleotide sequence ID" value="NZ_JAAIKR010000003.1"/>
</dbReference>
<keyword evidence="1" id="KW-0732">Signal</keyword>
<dbReference type="InterPro" id="IPR022562">
    <property type="entry name" value="DUF3466"/>
</dbReference>
<evidence type="ECO:0000256" key="1">
    <source>
        <dbReference type="SAM" id="SignalP"/>
    </source>
</evidence>
<proteinExistence type="predicted"/>
<dbReference type="EMBL" id="JAAIKR010000003">
    <property type="protein sequence ID" value="MBR9727485.1"/>
    <property type="molecule type" value="Genomic_DNA"/>
</dbReference>
<accession>A0ABS5I0D3</accession>
<keyword evidence="3" id="KW-1185">Reference proteome</keyword>
<feature type="chain" id="PRO_5046111065" evidence="1">
    <location>
        <begin position="26"/>
        <end position="640"/>
    </location>
</feature>
<evidence type="ECO:0000313" key="2">
    <source>
        <dbReference type="EMBL" id="MBR9727485.1"/>
    </source>
</evidence>
<evidence type="ECO:0000313" key="3">
    <source>
        <dbReference type="Proteomes" id="UP000811844"/>
    </source>
</evidence>
<dbReference type="Proteomes" id="UP000811844">
    <property type="component" value="Unassembled WGS sequence"/>
</dbReference>
<organism evidence="2 3">
    <name type="scientific">Shewanella intestini</name>
    <dbReference type="NCBI Taxonomy" id="2017544"/>
    <lineage>
        <taxon>Bacteria</taxon>
        <taxon>Pseudomonadati</taxon>
        <taxon>Pseudomonadota</taxon>
        <taxon>Gammaproteobacteria</taxon>
        <taxon>Alteromonadales</taxon>
        <taxon>Shewanellaceae</taxon>
        <taxon>Shewanella</taxon>
    </lineage>
</organism>
<reference evidence="2 3" key="1">
    <citation type="submission" date="2020-02" db="EMBL/GenBank/DDBJ databases">
        <title>Shewanella WXL01 sp. nov., a marine bacterium isolated from green algae in Luhuitou Fringing Reef (Northern South China Sea).</title>
        <authorList>
            <person name="Wang X."/>
        </authorList>
    </citation>
    <scope>NUCLEOTIDE SEQUENCE [LARGE SCALE GENOMIC DNA]</scope>
    <source>
        <strain evidence="2 3">MCCC 1A01895</strain>
    </source>
</reference>